<evidence type="ECO:0000313" key="2">
    <source>
        <dbReference type="Proteomes" id="UP000658980"/>
    </source>
</evidence>
<dbReference type="EMBL" id="JACSPU010000003">
    <property type="protein sequence ID" value="MBD8015045.1"/>
    <property type="molecule type" value="Genomic_DNA"/>
</dbReference>
<proteinExistence type="predicted"/>
<sequence length="431" mass="49877">MKIDLVNLARLISEKNTALIIGNGFSMNFDKQFGDIYSSLKEASYIMGKVGEFKISPAAKPAKKVVIKENYTAVMKYIRVLNQEQIEEIFKDAVEFASFITENSLILSFLNENKYLHRLNVGPDMLQIAREISEVGKLKGFQYINIENWPILIWLYYLIEEHEEFKKYQKQSNKFICILIIGGKKTMSSSNSPNQVMIKWKFNGFSTYYRLLMLTIIFGKGKAVSLNKLENIEGMSQDALRNWLKSFQEIFSLNYDRIVENLAGIPVTHLHGKFQDSFQGYTFFQSFSLNYEGKKYFTSNIILGSYITNKVLDGLIQPVAMKNHPFTYIPTNPSKILGDKIKNSNLDHFVFFGLNPENDYHILSGIYFNCLQAKIDHIQLTFCYYDEKEVEAFTKTWKHVISLIYKGKKAFIPVTLNFVNSKEIVSTHFKK</sequence>
<accession>A0ABR8WDF1</accession>
<gene>
    <name evidence="1" type="ORF">H9630_09455</name>
</gene>
<evidence type="ECO:0000313" key="1">
    <source>
        <dbReference type="EMBL" id="MBD8015045.1"/>
    </source>
</evidence>
<organism evidence="1 2">
    <name type="scientific">Planococcus wigleyi</name>
    <dbReference type="NCBI Taxonomy" id="2762216"/>
    <lineage>
        <taxon>Bacteria</taxon>
        <taxon>Bacillati</taxon>
        <taxon>Bacillota</taxon>
        <taxon>Bacilli</taxon>
        <taxon>Bacillales</taxon>
        <taxon>Caryophanaceae</taxon>
        <taxon>Planococcus</taxon>
    </lineage>
</organism>
<dbReference type="RefSeq" id="WP_191715271.1">
    <property type="nucleotide sequence ID" value="NZ_JACSPU010000003.1"/>
</dbReference>
<comment type="caution">
    <text evidence="1">The sequence shown here is derived from an EMBL/GenBank/DDBJ whole genome shotgun (WGS) entry which is preliminary data.</text>
</comment>
<evidence type="ECO:0008006" key="3">
    <source>
        <dbReference type="Google" id="ProtNLM"/>
    </source>
</evidence>
<dbReference type="Proteomes" id="UP000658980">
    <property type="component" value="Unassembled WGS sequence"/>
</dbReference>
<keyword evidence="2" id="KW-1185">Reference proteome</keyword>
<reference evidence="1 2" key="1">
    <citation type="submission" date="2020-08" db="EMBL/GenBank/DDBJ databases">
        <title>A Genomic Blueprint of the Chicken Gut Microbiome.</title>
        <authorList>
            <person name="Gilroy R."/>
            <person name="Ravi A."/>
            <person name="Getino M."/>
            <person name="Pursley I."/>
            <person name="Horton D.L."/>
            <person name="Alikhan N.-F."/>
            <person name="Baker D."/>
            <person name="Gharbi K."/>
            <person name="Hall N."/>
            <person name="Watson M."/>
            <person name="Adriaenssens E.M."/>
            <person name="Foster-Nyarko E."/>
            <person name="Jarju S."/>
            <person name="Secka A."/>
            <person name="Antonio M."/>
            <person name="Oren A."/>
            <person name="Chaudhuri R."/>
            <person name="La Ragione R.M."/>
            <person name="Hildebrand F."/>
            <person name="Pallen M.J."/>
        </authorList>
    </citation>
    <scope>NUCLEOTIDE SEQUENCE [LARGE SCALE GENOMIC DNA]</scope>
    <source>
        <strain evidence="1 2">Sa1BUA13</strain>
    </source>
</reference>
<protein>
    <recommendedName>
        <fullName evidence="3">SIR2-like domain-containing protein</fullName>
    </recommendedName>
</protein>
<name>A0ABR8WDF1_9BACL</name>